<comment type="caution">
    <text evidence="3">The sequence shown here is derived from an EMBL/GenBank/DDBJ whole genome shotgun (WGS) entry which is preliminary data.</text>
</comment>
<evidence type="ECO:0000313" key="3">
    <source>
        <dbReference type="EMBL" id="HIS32734.1"/>
    </source>
</evidence>
<name>A0A9D1JLU3_9FIRM</name>
<dbReference type="GO" id="GO:0005975">
    <property type="term" value="P:carbohydrate metabolic process"/>
    <property type="evidence" value="ECO:0007669"/>
    <property type="project" value="InterPro"/>
</dbReference>
<evidence type="ECO:0008006" key="5">
    <source>
        <dbReference type="Google" id="ProtNLM"/>
    </source>
</evidence>
<dbReference type="AlphaFoldDB" id="A0A9D1JLU3"/>
<evidence type="ECO:0000256" key="1">
    <source>
        <dbReference type="SAM" id="MobiDB-lite"/>
    </source>
</evidence>
<dbReference type="SUPFAM" id="SSF88713">
    <property type="entry name" value="Glycoside hydrolase/deacetylase"/>
    <property type="match status" value="1"/>
</dbReference>
<protein>
    <recommendedName>
        <fullName evidence="5">NodB homology domain-containing protein</fullName>
    </recommendedName>
</protein>
<sequence length="443" mass="50232">MKKRVWKRVFLALGAALLLTGLSGCSREELNRQLAESLGTLGLYENNEPVESPKMKAERELREKEEARESERDAILERAREKADIYDYSAALDILDEIDEDYQEDEAVVEAKIEYQQKLGQMEDYQGDIAHLCFSSVIVDTDRAFDGDGNASTYNMWSVTVDELNAILEFLYENNYVLIDVHETISEVEDEEENVTYIRVYPQVPEGKTPLIISQEGVNYYSYTLEDGFAQRLVLDDDGNVKALYVDENGTEQIGNYDLIPILDAFVEAHPDFSLRGARGIVSLTGYEGAYGYRIQDTESETLEEDRAAVQAIGDRLVETGWEIASSGYSHSSMSGMTYEELVSDTDSWMELIGAYAGSADILLFPFGDEVEFPGDKLSYLLDNGFRFFCGLWGNEDYLSVQSTYVRQTRRNVSGYIMHYYPEYLEEFFDVSAVLDGARPAFE</sequence>
<dbReference type="PROSITE" id="PS51257">
    <property type="entry name" value="PROKAR_LIPOPROTEIN"/>
    <property type="match status" value="1"/>
</dbReference>
<reference evidence="3" key="1">
    <citation type="submission" date="2020-10" db="EMBL/GenBank/DDBJ databases">
        <authorList>
            <person name="Gilroy R."/>
        </authorList>
    </citation>
    <scope>NUCLEOTIDE SEQUENCE</scope>
    <source>
        <strain evidence="3">CHK190-19873</strain>
    </source>
</reference>
<feature type="chain" id="PRO_5038432577" description="NodB homology domain-containing protein" evidence="2">
    <location>
        <begin position="27"/>
        <end position="443"/>
    </location>
</feature>
<reference evidence="3" key="2">
    <citation type="journal article" date="2021" name="PeerJ">
        <title>Extensive microbial diversity within the chicken gut microbiome revealed by metagenomics and culture.</title>
        <authorList>
            <person name="Gilroy R."/>
            <person name="Ravi A."/>
            <person name="Getino M."/>
            <person name="Pursley I."/>
            <person name="Horton D.L."/>
            <person name="Alikhan N.F."/>
            <person name="Baker D."/>
            <person name="Gharbi K."/>
            <person name="Hall N."/>
            <person name="Watson M."/>
            <person name="Adriaenssens E.M."/>
            <person name="Foster-Nyarko E."/>
            <person name="Jarju S."/>
            <person name="Secka A."/>
            <person name="Antonio M."/>
            <person name="Oren A."/>
            <person name="Chaudhuri R.R."/>
            <person name="La Ragione R."/>
            <person name="Hildebrand F."/>
            <person name="Pallen M.J."/>
        </authorList>
    </citation>
    <scope>NUCLEOTIDE SEQUENCE</scope>
    <source>
        <strain evidence="3">CHK190-19873</strain>
    </source>
</reference>
<dbReference type="EMBL" id="DVIQ01000099">
    <property type="protein sequence ID" value="HIS32734.1"/>
    <property type="molecule type" value="Genomic_DNA"/>
</dbReference>
<feature type="signal peptide" evidence="2">
    <location>
        <begin position="1"/>
        <end position="26"/>
    </location>
</feature>
<dbReference type="Proteomes" id="UP000823935">
    <property type="component" value="Unassembled WGS sequence"/>
</dbReference>
<dbReference type="InterPro" id="IPR011330">
    <property type="entry name" value="Glyco_hydro/deAcase_b/a-brl"/>
</dbReference>
<dbReference type="Gene3D" id="3.20.20.370">
    <property type="entry name" value="Glycoside hydrolase/deacetylase"/>
    <property type="match status" value="1"/>
</dbReference>
<feature type="region of interest" description="Disordered" evidence="1">
    <location>
        <begin position="45"/>
        <end position="70"/>
    </location>
</feature>
<accession>A0A9D1JLU3</accession>
<evidence type="ECO:0000256" key="2">
    <source>
        <dbReference type="SAM" id="SignalP"/>
    </source>
</evidence>
<proteinExistence type="predicted"/>
<keyword evidence="2" id="KW-0732">Signal</keyword>
<evidence type="ECO:0000313" key="4">
    <source>
        <dbReference type="Proteomes" id="UP000823935"/>
    </source>
</evidence>
<gene>
    <name evidence="3" type="ORF">IAB44_14500</name>
</gene>
<feature type="compositionally biased region" description="Basic and acidic residues" evidence="1">
    <location>
        <begin position="51"/>
        <end position="70"/>
    </location>
</feature>
<organism evidence="3 4">
    <name type="scientific">Candidatus Limivivens intestinipullorum</name>
    <dbReference type="NCBI Taxonomy" id="2840858"/>
    <lineage>
        <taxon>Bacteria</taxon>
        <taxon>Bacillati</taxon>
        <taxon>Bacillota</taxon>
        <taxon>Clostridia</taxon>
        <taxon>Lachnospirales</taxon>
        <taxon>Lachnospiraceae</taxon>
        <taxon>Lachnospiraceae incertae sedis</taxon>
        <taxon>Candidatus Limivivens</taxon>
    </lineage>
</organism>